<organism evidence="4 5">
    <name type="scientific">Oopsacas minuta</name>
    <dbReference type="NCBI Taxonomy" id="111878"/>
    <lineage>
        <taxon>Eukaryota</taxon>
        <taxon>Metazoa</taxon>
        <taxon>Porifera</taxon>
        <taxon>Hexactinellida</taxon>
        <taxon>Hexasterophora</taxon>
        <taxon>Lyssacinosida</taxon>
        <taxon>Leucopsacidae</taxon>
        <taxon>Oopsacas</taxon>
    </lineage>
</organism>
<dbReference type="PANTHER" id="PTHR23032">
    <property type="entry name" value="BRO1 DOMAIN-CONTAINING PROTEIN BROX"/>
    <property type="match status" value="1"/>
</dbReference>
<dbReference type="PROSITE" id="PS51180">
    <property type="entry name" value="BRO1"/>
    <property type="match status" value="1"/>
</dbReference>
<evidence type="ECO:0000313" key="5">
    <source>
        <dbReference type="Proteomes" id="UP001165289"/>
    </source>
</evidence>
<accession>A0AAV7K928</accession>
<proteinExistence type="inferred from homology"/>
<protein>
    <submittedName>
        <fullName evidence="4">BRO1 domain-containing protein BROX-like</fullName>
    </submittedName>
</protein>
<dbReference type="EMBL" id="JAKMXF010000111">
    <property type="protein sequence ID" value="KAI6657263.1"/>
    <property type="molecule type" value="Genomic_DNA"/>
</dbReference>
<sequence>MLISVLKENMAHWFHRNTLKNTVPVKFDELKRVSCGGDSNKIVGELKVTRARYVTLVSNHTSQADEVREAGLNYLSLLRGLITPPAEAAASSESKLRTLTTFKWTNSMGGKTPSIHADALFEVISVLVNLALWFTKHAARVSANDSITMDEAKEVHSSLKLAAGIFYCAKEEQAHLPAQIEKATDLDVRVIEAYLLQCQAEAQEITLARALELGHKPQIVLALAMDTHKMFENAAHSLETLEKLLVGKWRSYLSLKALFYQSYGYCFWGQQLLTEDKCGDAIAVLQMSKSLYDKSGKLCREYASAQGPGQAARPDRHPFYQKLGPMIIRFLEKANHENGFIYHHKIPEAALPPEYQDTFGLAKPEDFSLPDMSELWTPQAYSNFKSAVPSADKGATPSASKGASPTEEITPVAEPDIAPQFPQVPKTQSGCIIS</sequence>
<dbReference type="InterPro" id="IPR038499">
    <property type="entry name" value="BRO1_sf"/>
</dbReference>
<comment type="caution">
    <text evidence="4">The sequence shown here is derived from an EMBL/GenBank/DDBJ whole genome shotgun (WGS) entry which is preliminary data.</text>
</comment>
<dbReference type="Gene3D" id="1.25.40.280">
    <property type="entry name" value="alix/aip1 like domains"/>
    <property type="match status" value="1"/>
</dbReference>
<dbReference type="Pfam" id="PF03097">
    <property type="entry name" value="BRO1"/>
    <property type="match status" value="1"/>
</dbReference>
<dbReference type="PANTHER" id="PTHR23032:SF13">
    <property type="entry name" value="BRO1 DOMAIN-CONTAINING PROTEIN BROX"/>
    <property type="match status" value="1"/>
</dbReference>
<dbReference type="AlphaFoldDB" id="A0AAV7K928"/>
<dbReference type="InterPro" id="IPR038898">
    <property type="entry name" value="BROX"/>
</dbReference>
<keyword evidence="5" id="KW-1185">Reference proteome</keyword>
<dbReference type="SMART" id="SM01041">
    <property type="entry name" value="BRO1"/>
    <property type="match status" value="1"/>
</dbReference>
<dbReference type="Proteomes" id="UP001165289">
    <property type="component" value="Unassembled WGS sequence"/>
</dbReference>
<evidence type="ECO:0000259" key="3">
    <source>
        <dbReference type="PROSITE" id="PS51180"/>
    </source>
</evidence>
<evidence type="ECO:0000256" key="2">
    <source>
        <dbReference type="SAM" id="MobiDB-lite"/>
    </source>
</evidence>
<evidence type="ECO:0000313" key="4">
    <source>
        <dbReference type="EMBL" id="KAI6657263.1"/>
    </source>
</evidence>
<feature type="domain" description="BRO1" evidence="3">
    <location>
        <begin position="1"/>
        <end position="420"/>
    </location>
</feature>
<evidence type="ECO:0000256" key="1">
    <source>
        <dbReference type="ARBA" id="ARBA00008901"/>
    </source>
</evidence>
<feature type="compositionally biased region" description="Polar residues" evidence="2">
    <location>
        <begin position="425"/>
        <end position="434"/>
    </location>
</feature>
<name>A0AAV7K928_9METZ</name>
<reference evidence="4 5" key="1">
    <citation type="journal article" date="2023" name="BMC Biol.">
        <title>The compact genome of the sponge Oopsacas minuta (Hexactinellida) is lacking key metazoan core genes.</title>
        <authorList>
            <person name="Santini S."/>
            <person name="Schenkelaars Q."/>
            <person name="Jourda C."/>
            <person name="Duchesne M."/>
            <person name="Belahbib H."/>
            <person name="Rocher C."/>
            <person name="Selva M."/>
            <person name="Riesgo A."/>
            <person name="Vervoort M."/>
            <person name="Leys S.P."/>
            <person name="Kodjabachian L."/>
            <person name="Le Bivic A."/>
            <person name="Borchiellini C."/>
            <person name="Claverie J.M."/>
            <person name="Renard E."/>
        </authorList>
    </citation>
    <scope>NUCLEOTIDE SEQUENCE [LARGE SCALE GENOMIC DNA]</scope>
    <source>
        <strain evidence="4">SPO-2</strain>
    </source>
</reference>
<gene>
    <name evidence="4" type="ORF">LOD99_10</name>
</gene>
<comment type="similarity">
    <text evidence="1">Belongs to the BROX family.</text>
</comment>
<dbReference type="InterPro" id="IPR004328">
    <property type="entry name" value="BRO1_dom"/>
</dbReference>
<feature type="region of interest" description="Disordered" evidence="2">
    <location>
        <begin position="387"/>
        <end position="434"/>
    </location>
</feature>